<dbReference type="Proteomes" id="UP000217790">
    <property type="component" value="Unassembled WGS sequence"/>
</dbReference>
<accession>A0A2H3E0A9</accession>
<evidence type="ECO:0000313" key="2">
    <source>
        <dbReference type="Proteomes" id="UP000217790"/>
    </source>
</evidence>
<protein>
    <submittedName>
        <fullName evidence="1">Uncharacterized protein</fullName>
    </submittedName>
</protein>
<dbReference type="OrthoDB" id="2990399at2759"/>
<dbReference type="EMBL" id="KZ293653">
    <property type="protein sequence ID" value="PBK94777.1"/>
    <property type="molecule type" value="Genomic_DNA"/>
</dbReference>
<evidence type="ECO:0000313" key="1">
    <source>
        <dbReference type="EMBL" id="PBK94777.1"/>
    </source>
</evidence>
<organism evidence="1 2">
    <name type="scientific">Armillaria gallica</name>
    <name type="common">Bulbous honey fungus</name>
    <name type="synonym">Armillaria bulbosa</name>
    <dbReference type="NCBI Taxonomy" id="47427"/>
    <lineage>
        <taxon>Eukaryota</taxon>
        <taxon>Fungi</taxon>
        <taxon>Dikarya</taxon>
        <taxon>Basidiomycota</taxon>
        <taxon>Agaricomycotina</taxon>
        <taxon>Agaricomycetes</taxon>
        <taxon>Agaricomycetidae</taxon>
        <taxon>Agaricales</taxon>
        <taxon>Marasmiineae</taxon>
        <taxon>Physalacriaceae</taxon>
        <taxon>Armillaria</taxon>
    </lineage>
</organism>
<sequence>MAVVCKLQEFPFPTRDHQLDKDGLYVTEYHNLKVASVSVLQHHCKNFKLTYFGLHKSELVKKLTAFSLLGQKGWKEHLSPGAQRTHIGPCTEHKKKTKVATCCDALFGDDRTNNESALPARSKDCHSIEQIEAPIVWAQMAAARYHSETAFIKTFQHSPFAPTGVCDLLPFSGEMSNRKPNTVGPELVNMLRDEIQQSVTRGLCEYVQGIDLPVDIAAAFTNNAVAFACSTAGKPAFSPAADISAMDIDDQPETIVNPTAPFNSTALPGVPIHLHVVNPPSISQTVCVLQLGGGRGELHFTDIDVPAVPLYQSAKNIDHFAKMWDDDSCHWAPSHNALHINGVPILVKLFPAVYQEGSGTVKAQWSRIKNQWSLWRYVLTVYMSMSPEEFWVKFRDDTGSLMSFMAIGKHLREKRATDNKHLVKKVHCEYGDSLNHMFCYKTAGGCIKPMIHPWVIAKTYRKLNRIIDVFDADESDGDD</sequence>
<dbReference type="InParanoid" id="A0A2H3E0A9"/>
<reference evidence="2" key="1">
    <citation type="journal article" date="2017" name="Nat. Ecol. Evol.">
        <title>Genome expansion and lineage-specific genetic innovations in the forest pathogenic fungi Armillaria.</title>
        <authorList>
            <person name="Sipos G."/>
            <person name="Prasanna A.N."/>
            <person name="Walter M.C."/>
            <person name="O'Connor E."/>
            <person name="Balint B."/>
            <person name="Krizsan K."/>
            <person name="Kiss B."/>
            <person name="Hess J."/>
            <person name="Varga T."/>
            <person name="Slot J."/>
            <person name="Riley R."/>
            <person name="Boka B."/>
            <person name="Rigling D."/>
            <person name="Barry K."/>
            <person name="Lee J."/>
            <person name="Mihaltcheva S."/>
            <person name="LaButti K."/>
            <person name="Lipzen A."/>
            <person name="Waldron R."/>
            <person name="Moloney N.M."/>
            <person name="Sperisen C."/>
            <person name="Kredics L."/>
            <person name="Vagvoelgyi C."/>
            <person name="Patrignani A."/>
            <person name="Fitzpatrick D."/>
            <person name="Nagy I."/>
            <person name="Doyle S."/>
            <person name="Anderson J.B."/>
            <person name="Grigoriev I.V."/>
            <person name="Gueldener U."/>
            <person name="Muensterkoetter M."/>
            <person name="Nagy L.G."/>
        </authorList>
    </citation>
    <scope>NUCLEOTIDE SEQUENCE [LARGE SCALE GENOMIC DNA]</scope>
    <source>
        <strain evidence="2">Ar21-2</strain>
    </source>
</reference>
<keyword evidence="2" id="KW-1185">Reference proteome</keyword>
<dbReference type="AlphaFoldDB" id="A0A2H3E0A9"/>
<proteinExistence type="predicted"/>
<name>A0A2H3E0A9_ARMGA</name>
<gene>
    <name evidence="1" type="ORF">ARMGADRAFT_1078646</name>
</gene>